<evidence type="ECO:0000313" key="4">
    <source>
        <dbReference type="Proteomes" id="UP000198287"/>
    </source>
</evidence>
<gene>
    <name evidence="3" type="ORF">Fcan01_11523</name>
</gene>
<organism evidence="3 4">
    <name type="scientific">Folsomia candida</name>
    <name type="common">Springtail</name>
    <dbReference type="NCBI Taxonomy" id="158441"/>
    <lineage>
        <taxon>Eukaryota</taxon>
        <taxon>Metazoa</taxon>
        <taxon>Ecdysozoa</taxon>
        <taxon>Arthropoda</taxon>
        <taxon>Hexapoda</taxon>
        <taxon>Collembola</taxon>
        <taxon>Entomobryomorpha</taxon>
        <taxon>Isotomoidea</taxon>
        <taxon>Isotomidae</taxon>
        <taxon>Proisotominae</taxon>
        <taxon>Folsomia</taxon>
    </lineage>
</organism>
<keyword evidence="4" id="KW-1185">Reference proteome</keyword>
<name>A0A226ED08_FOLCA</name>
<accession>A0A226ED08</accession>
<dbReference type="Proteomes" id="UP000198287">
    <property type="component" value="Unassembled WGS sequence"/>
</dbReference>
<feature type="chain" id="PRO_5012985595" evidence="2">
    <location>
        <begin position="19"/>
        <end position="233"/>
    </location>
</feature>
<keyword evidence="1" id="KW-0812">Transmembrane</keyword>
<comment type="caution">
    <text evidence="3">The sequence shown here is derived from an EMBL/GenBank/DDBJ whole genome shotgun (WGS) entry which is preliminary data.</text>
</comment>
<dbReference type="EMBL" id="LNIX01000005">
    <property type="protein sequence ID" value="OXA55108.1"/>
    <property type="molecule type" value="Genomic_DNA"/>
</dbReference>
<keyword evidence="1" id="KW-0472">Membrane</keyword>
<evidence type="ECO:0000313" key="3">
    <source>
        <dbReference type="EMBL" id="OXA55108.1"/>
    </source>
</evidence>
<dbReference type="AlphaFoldDB" id="A0A226ED08"/>
<evidence type="ECO:0000256" key="1">
    <source>
        <dbReference type="SAM" id="Phobius"/>
    </source>
</evidence>
<feature type="signal peptide" evidence="2">
    <location>
        <begin position="1"/>
        <end position="18"/>
    </location>
</feature>
<keyword evidence="1" id="KW-1133">Transmembrane helix</keyword>
<reference evidence="3 4" key="1">
    <citation type="submission" date="2015-12" db="EMBL/GenBank/DDBJ databases">
        <title>The genome of Folsomia candida.</title>
        <authorList>
            <person name="Faddeeva A."/>
            <person name="Derks M.F."/>
            <person name="Anvar Y."/>
            <person name="Smit S."/>
            <person name="Van Straalen N."/>
            <person name="Roelofs D."/>
        </authorList>
    </citation>
    <scope>NUCLEOTIDE SEQUENCE [LARGE SCALE GENOMIC DNA]</scope>
    <source>
        <strain evidence="3 4">VU population</strain>
        <tissue evidence="3">Whole body</tissue>
    </source>
</reference>
<dbReference type="PROSITE" id="PS51257">
    <property type="entry name" value="PROKAR_LIPOPROTEIN"/>
    <property type="match status" value="1"/>
</dbReference>
<sequence length="233" mass="27114">MKPSFCFTALVLFVVSCAYESLITAGLIAPSKPIEYHNVAELFGVYKKIVYLTDSSYVLHYYIEQEFKTWKIPDLFKAGLEVMHNPLSFDIRQHSAVLLNSTYRAAVLQYASDSYTKATRLWFDQTERQGSYPCNMFYMSQRLLFFDYFFVPFYREVHSILTLKESGLTTFHDSLDGEKFVIHRELKIDRKIFIELENLVRFFSLLGIAIGTSILAFIMELIKAFNVLHAKIL</sequence>
<protein>
    <submittedName>
        <fullName evidence="3">Uncharacterized protein</fullName>
    </submittedName>
</protein>
<proteinExistence type="predicted"/>
<evidence type="ECO:0000256" key="2">
    <source>
        <dbReference type="SAM" id="SignalP"/>
    </source>
</evidence>
<keyword evidence="2" id="KW-0732">Signal</keyword>
<feature type="transmembrane region" description="Helical" evidence="1">
    <location>
        <begin position="199"/>
        <end position="222"/>
    </location>
</feature>